<dbReference type="Proteomes" id="UP000799779">
    <property type="component" value="Unassembled WGS sequence"/>
</dbReference>
<keyword evidence="4" id="KW-1185">Reference proteome</keyword>
<keyword evidence="1" id="KW-0812">Transmembrane</keyword>
<keyword evidence="2" id="KW-0732">Signal</keyword>
<name>A0A6A5WQV5_9PLEO</name>
<keyword evidence="1" id="KW-0472">Membrane</keyword>
<evidence type="ECO:0000313" key="3">
    <source>
        <dbReference type="EMBL" id="KAF2004082.1"/>
    </source>
</evidence>
<dbReference type="OrthoDB" id="10266309at2759"/>
<feature type="transmembrane region" description="Helical" evidence="1">
    <location>
        <begin position="243"/>
        <end position="264"/>
    </location>
</feature>
<evidence type="ECO:0008006" key="5">
    <source>
        <dbReference type="Google" id="ProtNLM"/>
    </source>
</evidence>
<protein>
    <recommendedName>
        <fullName evidence="5">Extracellular membrane protein CFEM domain-containing protein</fullName>
    </recommendedName>
</protein>
<evidence type="ECO:0000256" key="2">
    <source>
        <dbReference type="SAM" id="SignalP"/>
    </source>
</evidence>
<reference evidence="3" key="1">
    <citation type="journal article" date="2020" name="Stud. Mycol.">
        <title>101 Dothideomycetes genomes: a test case for predicting lifestyles and emergence of pathogens.</title>
        <authorList>
            <person name="Haridas S."/>
            <person name="Albert R."/>
            <person name="Binder M."/>
            <person name="Bloem J."/>
            <person name="Labutti K."/>
            <person name="Salamov A."/>
            <person name="Andreopoulos B."/>
            <person name="Baker S."/>
            <person name="Barry K."/>
            <person name="Bills G."/>
            <person name="Bluhm B."/>
            <person name="Cannon C."/>
            <person name="Castanera R."/>
            <person name="Culley D."/>
            <person name="Daum C."/>
            <person name="Ezra D."/>
            <person name="Gonzalez J."/>
            <person name="Henrissat B."/>
            <person name="Kuo A."/>
            <person name="Liang C."/>
            <person name="Lipzen A."/>
            <person name="Lutzoni F."/>
            <person name="Magnuson J."/>
            <person name="Mondo S."/>
            <person name="Nolan M."/>
            <person name="Ohm R."/>
            <person name="Pangilinan J."/>
            <person name="Park H.-J."/>
            <person name="Ramirez L."/>
            <person name="Alfaro M."/>
            <person name="Sun H."/>
            <person name="Tritt A."/>
            <person name="Yoshinaga Y."/>
            <person name="Zwiers L.-H."/>
            <person name="Turgeon B."/>
            <person name="Goodwin S."/>
            <person name="Spatafora J."/>
            <person name="Crous P."/>
            <person name="Grigoriev I."/>
        </authorList>
    </citation>
    <scope>NUCLEOTIDE SEQUENCE</scope>
    <source>
        <strain evidence="3">CBS 123094</strain>
    </source>
</reference>
<proteinExistence type="predicted"/>
<dbReference type="EMBL" id="ML977569">
    <property type="protein sequence ID" value="KAF2004082.1"/>
    <property type="molecule type" value="Genomic_DNA"/>
</dbReference>
<evidence type="ECO:0000256" key="1">
    <source>
        <dbReference type="SAM" id="Phobius"/>
    </source>
</evidence>
<sequence length="265" mass="29626">MVYTNFILCALLAVMSYTNAEPNLRDERLSSVQARWSTLLSRENVNLDGFPECAKPHCSPTEALSPSKLGCNESTLTKECLCKIAVLPLSCVPVSPSSEENCWYEAENWFAELCDDDVPLVNATSMPSCLSDCTTKWLRRRGCRTSTRNCVCNLDSQRVVTAVGECRKLDCMKHMQPKFDVPLWQRQTCTQNNVDSYDEGAYRKRKKLVKTVQIVVPIFVGLAVLLCWFGVCISLANGKSWSPCGYVTLSICVLFGVIPPIFILL</sequence>
<organism evidence="3 4">
    <name type="scientific">Amniculicola lignicola CBS 123094</name>
    <dbReference type="NCBI Taxonomy" id="1392246"/>
    <lineage>
        <taxon>Eukaryota</taxon>
        <taxon>Fungi</taxon>
        <taxon>Dikarya</taxon>
        <taxon>Ascomycota</taxon>
        <taxon>Pezizomycotina</taxon>
        <taxon>Dothideomycetes</taxon>
        <taxon>Pleosporomycetidae</taxon>
        <taxon>Pleosporales</taxon>
        <taxon>Amniculicolaceae</taxon>
        <taxon>Amniculicola</taxon>
    </lineage>
</organism>
<evidence type="ECO:0000313" key="4">
    <source>
        <dbReference type="Proteomes" id="UP000799779"/>
    </source>
</evidence>
<feature type="transmembrane region" description="Helical" evidence="1">
    <location>
        <begin position="214"/>
        <end position="236"/>
    </location>
</feature>
<accession>A0A6A5WQV5</accession>
<feature type="chain" id="PRO_5025660140" description="Extracellular membrane protein CFEM domain-containing protein" evidence="2">
    <location>
        <begin position="21"/>
        <end position="265"/>
    </location>
</feature>
<keyword evidence="1" id="KW-1133">Transmembrane helix</keyword>
<feature type="signal peptide" evidence="2">
    <location>
        <begin position="1"/>
        <end position="20"/>
    </location>
</feature>
<dbReference type="AlphaFoldDB" id="A0A6A5WQV5"/>
<gene>
    <name evidence="3" type="ORF">P154DRAFT_519653</name>
</gene>